<dbReference type="Gene3D" id="3.30.460.10">
    <property type="entry name" value="Beta Polymerase, domain 2"/>
    <property type="match status" value="1"/>
</dbReference>
<dbReference type="InterPro" id="IPR043519">
    <property type="entry name" value="NT_sf"/>
</dbReference>
<dbReference type="RefSeq" id="WP_088059590.1">
    <property type="nucleotide sequence ID" value="NZ_JAUCFG010000002.1"/>
</dbReference>
<sequence>MERPVVIEEFTPDWALQFKEEQRLLKGIMGDKAITIEHIGSTSVEGLGAKPILDIMIGVHNLKEVDEFIEPLKKIAYEYVFHKEFPNRRFFRKGLWRAGTHHLHVYELGSEEWNSNILFRDYLKNHPDTLQQYYQLKQKLAEKHHHDRVAYTNEKAPFITDIIQKAKNEINFR</sequence>
<evidence type="ECO:0000313" key="1">
    <source>
        <dbReference type="EMBL" id="MDM5439720.1"/>
    </source>
</evidence>
<comment type="caution">
    <text evidence="1">The sequence shown here is derived from an EMBL/GenBank/DDBJ whole genome shotgun (WGS) entry which is preliminary data.</text>
</comment>
<dbReference type="EMBL" id="JAUCFG010000002">
    <property type="protein sequence ID" value="MDM5439720.1"/>
    <property type="molecule type" value="Genomic_DNA"/>
</dbReference>
<evidence type="ECO:0000313" key="2">
    <source>
        <dbReference type="Proteomes" id="UP001224139"/>
    </source>
</evidence>
<dbReference type="Pfam" id="PF04229">
    <property type="entry name" value="GrpB"/>
    <property type="match status" value="1"/>
</dbReference>
<name>A0ABT7R9U9_9BACI</name>
<keyword evidence="2" id="KW-1185">Reference proteome</keyword>
<protein>
    <submittedName>
        <fullName evidence="1">GrpB family protein</fullName>
    </submittedName>
</protein>
<dbReference type="Proteomes" id="UP001224139">
    <property type="component" value="Unassembled WGS sequence"/>
</dbReference>
<reference evidence="1 2" key="1">
    <citation type="submission" date="2023-06" db="EMBL/GenBank/DDBJ databases">
        <title>Comparative genomics of Bacillaceae isolates and their secondary metabolite potential.</title>
        <authorList>
            <person name="Song L."/>
            <person name="Nielsen L.J."/>
            <person name="Mohite O."/>
            <person name="Xu X."/>
            <person name="Weber T."/>
            <person name="Kovacs A.T."/>
        </authorList>
    </citation>
    <scope>NUCLEOTIDE SEQUENCE [LARGE SCALE GENOMIC DNA]</scope>
    <source>
        <strain evidence="1 2">DX2.1</strain>
    </source>
</reference>
<gene>
    <name evidence="1" type="ORF">QUG02_16755</name>
</gene>
<proteinExistence type="predicted"/>
<dbReference type="SUPFAM" id="SSF81301">
    <property type="entry name" value="Nucleotidyltransferase"/>
    <property type="match status" value="1"/>
</dbReference>
<organism evidence="1 2">
    <name type="scientific">Bacillus hominis</name>
    <dbReference type="NCBI Taxonomy" id="2817478"/>
    <lineage>
        <taxon>Bacteria</taxon>
        <taxon>Bacillati</taxon>
        <taxon>Bacillota</taxon>
        <taxon>Bacilli</taxon>
        <taxon>Bacillales</taxon>
        <taxon>Bacillaceae</taxon>
        <taxon>Bacillus</taxon>
        <taxon>Bacillus cereus group</taxon>
    </lineage>
</organism>
<dbReference type="InterPro" id="IPR007344">
    <property type="entry name" value="GrpB/CoaE"/>
</dbReference>
<dbReference type="PANTHER" id="PTHR34822:SF1">
    <property type="entry name" value="GRPB FAMILY PROTEIN"/>
    <property type="match status" value="1"/>
</dbReference>
<dbReference type="PANTHER" id="PTHR34822">
    <property type="entry name" value="GRPB DOMAIN PROTEIN (AFU_ORTHOLOGUE AFUA_1G01530)"/>
    <property type="match status" value="1"/>
</dbReference>
<accession>A0ABT7R9U9</accession>